<proteinExistence type="predicted"/>
<organism evidence="1 2">
    <name type="scientific">Riccia sorocarpa</name>
    <dbReference type="NCBI Taxonomy" id="122646"/>
    <lineage>
        <taxon>Eukaryota</taxon>
        <taxon>Viridiplantae</taxon>
        <taxon>Streptophyta</taxon>
        <taxon>Embryophyta</taxon>
        <taxon>Marchantiophyta</taxon>
        <taxon>Marchantiopsida</taxon>
        <taxon>Marchantiidae</taxon>
        <taxon>Marchantiales</taxon>
        <taxon>Ricciaceae</taxon>
        <taxon>Riccia</taxon>
    </lineage>
</organism>
<protein>
    <submittedName>
        <fullName evidence="1">Uncharacterized protein</fullName>
    </submittedName>
</protein>
<sequence length="387" mass="44307">MTRPPRLKYPSDSVNYHNLRCPGFAHTIRLPEDLLQTYDELKRTFGPRTSYTDVVRFGDCDAADDPHEVAEDSDQEFDVQAEDQMHNVFPDPQVHAEEEQAVRVLQMQQMSGRRCKPGWINAALELWDEQKNRLQQELLQRGKALVVYVDCRFDSSRSGFHGTIPVINFEEDRVIEMITLTRKETGSSWKIETAALEQALSNLEEKGLQTEESGSKLQLVQRVSLHLKLPEAGTSTKIQRTRPLRYPELAAHDITYKLKSWIYTCAKNAAMRDSSPEVLTKDIHNAATHSAGNHTACRTLPGPRKCVTENWDQTHDCKYVEGGETHKAPTFSLIETWLYLPGYHLLPQRARLKRQMSSQQPPPVQYTQMEHRLLMRAPSCSPTRLSL</sequence>
<dbReference type="AlphaFoldDB" id="A0ABD3I9Y8"/>
<evidence type="ECO:0000313" key="1">
    <source>
        <dbReference type="EMBL" id="KAL3699329.1"/>
    </source>
</evidence>
<reference evidence="1 2" key="1">
    <citation type="submission" date="2024-09" db="EMBL/GenBank/DDBJ databases">
        <title>Chromosome-scale assembly of Riccia sorocarpa.</title>
        <authorList>
            <person name="Paukszto L."/>
        </authorList>
    </citation>
    <scope>NUCLEOTIDE SEQUENCE [LARGE SCALE GENOMIC DNA]</scope>
    <source>
        <strain evidence="1">LP-2024</strain>
        <tissue evidence="1">Aerial parts of the thallus</tissue>
    </source>
</reference>
<dbReference type="Proteomes" id="UP001633002">
    <property type="component" value="Unassembled WGS sequence"/>
</dbReference>
<accession>A0ABD3I9Y8</accession>
<keyword evidence="2" id="KW-1185">Reference proteome</keyword>
<gene>
    <name evidence="1" type="ORF">R1sor_017351</name>
</gene>
<evidence type="ECO:0000313" key="2">
    <source>
        <dbReference type="Proteomes" id="UP001633002"/>
    </source>
</evidence>
<comment type="caution">
    <text evidence="1">The sequence shown here is derived from an EMBL/GenBank/DDBJ whole genome shotgun (WGS) entry which is preliminary data.</text>
</comment>
<name>A0ABD3I9Y8_9MARC</name>
<dbReference type="EMBL" id="JBJQOH010000001">
    <property type="protein sequence ID" value="KAL3699329.1"/>
    <property type="molecule type" value="Genomic_DNA"/>
</dbReference>